<dbReference type="RefSeq" id="WP_134252734.1">
    <property type="nucleotide sequence ID" value="NZ_CP038009.1"/>
</dbReference>
<gene>
    <name evidence="1" type="ORF">AHTJR_11250</name>
</gene>
<evidence type="ECO:0000313" key="2">
    <source>
        <dbReference type="Proteomes" id="UP000294395"/>
    </source>
</evidence>
<evidence type="ECO:0000313" key="1">
    <source>
        <dbReference type="EMBL" id="QBQ16813.1"/>
    </source>
</evidence>
<protein>
    <submittedName>
        <fullName evidence="1">Uncharacterized protein</fullName>
    </submittedName>
</protein>
<name>A0A4P7B6Y2_ACIHA</name>
<dbReference type="AlphaFoldDB" id="A0A4P7B6Y2"/>
<dbReference type="EMBL" id="CP038009">
    <property type="protein sequence ID" value="QBQ16813.1"/>
    <property type="molecule type" value="Genomic_DNA"/>
</dbReference>
<dbReference type="Proteomes" id="UP000294395">
    <property type="component" value="Chromosome"/>
</dbReference>
<proteinExistence type="predicted"/>
<organism evidence="1 2">
    <name type="scientific">Acinetobacter haemolyticus</name>
    <dbReference type="NCBI Taxonomy" id="29430"/>
    <lineage>
        <taxon>Bacteria</taxon>
        <taxon>Pseudomonadati</taxon>
        <taxon>Pseudomonadota</taxon>
        <taxon>Gammaproteobacteria</taxon>
        <taxon>Moraxellales</taxon>
        <taxon>Moraxellaceae</taxon>
        <taxon>Acinetobacter</taxon>
    </lineage>
</organism>
<accession>A0A4P7B6Y2</accession>
<sequence length="149" mass="17575">MEISIFYLSCPLNSDKSEDEAIAKFALLEHDRILRRKLGEQFPDTAIMFEFRRMLVPRKIWTLYKGDQIYITLHTSKELDKTKLGDLVKWVYPEDAKLNSRPVTNERIEENINSIKKQRLHSQITRDNGTRVNRFSMINEEHLIPVSVV</sequence>
<reference evidence="1 2" key="1">
    <citation type="submission" date="2019-03" db="EMBL/GenBank/DDBJ databases">
        <title>Complete genome sequence of two outbreak-associated Acinetobacter haemolyticus strains.</title>
        <authorList>
            <person name="Bai L."/>
            <person name="Zhang S.-C."/>
            <person name="Deng Y."/>
            <person name="Song C.-C."/>
            <person name="Kang G.-B."/>
            <person name="Dong Y."/>
            <person name="Wang Y."/>
            <person name="Gao F."/>
            <person name="Huang H."/>
        </authorList>
    </citation>
    <scope>NUCLEOTIDE SEQUENCE [LARGE SCALE GENOMIC DNA]</scope>
    <source>
        <strain evidence="1 2">TJR01</strain>
    </source>
</reference>